<gene>
    <name evidence="2" type="ORF">GCM10010503_02290</name>
</gene>
<accession>A0A918MKC8</accession>
<evidence type="ECO:0000256" key="1">
    <source>
        <dbReference type="SAM" id="MobiDB-lite"/>
    </source>
</evidence>
<organism evidence="2 3">
    <name type="scientific">Streptomyces lucensis JCM 4490</name>
    <dbReference type="NCBI Taxonomy" id="1306176"/>
    <lineage>
        <taxon>Bacteria</taxon>
        <taxon>Bacillati</taxon>
        <taxon>Actinomycetota</taxon>
        <taxon>Actinomycetes</taxon>
        <taxon>Kitasatosporales</taxon>
        <taxon>Streptomycetaceae</taxon>
        <taxon>Streptomyces</taxon>
    </lineage>
</organism>
<evidence type="ECO:0000313" key="2">
    <source>
        <dbReference type="EMBL" id="GGW30298.1"/>
    </source>
</evidence>
<reference evidence="2" key="1">
    <citation type="journal article" date="2014" name="Int. J. Syst. Evol. Microbiol.">
        <title>Complete genome sequence of Corynebacterium casei LMG S-19264T (=DSM 44701T), isolated from a smear-ripened cheese.</title>
        <authorList>
            <consortium name="US DOE Joint Genome Institute (JGI-PGF)"/>
            <person name="Walter F."/>
            <person name="Albersmeier A."/>
            <person name="Kalinowski J."/>
            <person name="Ruckert C."/>
        </authorList>
    </citation>
    <scope>NUCLEOTIDE SEQUENCE</scope>
    <source>
        <strain evidence="2">JCM 4490</strain>
    </source>
</reference>
<proteinExistence type="predicted"/>
<feature type="compositionally biased region" description="Low complexity" evidence="1">
    <location>
        <begin position="80"/>
        <end position="91"/>
    </location>
</feature>
<keyword evidence="3" id="KW-1185">Reference proteome</keyword>
<protein>
    <submittedName>
        <fullName evidence="2">Uncharacterized protein</fullName>
    </submittedName>
</protein>
<feature type="compositionally biased region" description="Low complexity" evidence="1">
    <location>
        <begin position="175"/>
        <end position="198"/>
    </location>
</feature>
<dbReference type="EMBL" id="BMUE01000001">
    <property type="protein sequence ID" value="GGW30298.1"/>
    <property type="molecule type" value="Genomic_DNA"/>
</dbReference>
<dbReference type="RefSeq" id="WP_190012775.1">
    <property type="nucleotide sequence ID" value="NZ_BMUE01000001.1"/>
</dbReference>
<feature type="compositionally biased region" description="Low complexity" evidence="1">
    <location>
        <begin position="260"/>
        <end position="273"/>
    </location>
</feature>
<sequence>MILPAAPFGAAVRVLRTAAGRRALQLALLVGGLFVLGFLCGEQAHAADRTPAAATATATATDTASAPRPPAGHLPRRPAGRQAAPAGTPRAVRSLREGPVAPVARVVRTVAERVVAPVRQVATTASGPVGEARGTAPSLPLPDVTRLPDLPGSPPAHRDKPAPGSRSDAGHAARTPAGQRQAGTGTGTAVTGPAPVTAYGPETHPAPWQPAHDVAHHAAPSAEAGSGLPAPTGGPGGAPGRQAAVDGTAFPHGDAPAVTLADRAPLRLAPGARARVDAPGTRERHRDIPVFPG</sequence>
<reference evidence="2" key="2">
    <citation type="submission" date="2020-09" db="EMBL/GenBank/DDBJ databases">
        <authorList>
            <person name="Sun Q."/>
            <person name="Ohkuma M."/>
        </authorList>
    </citation>
    <scope>NUCLEOTIDE SEQUENCE</scope>
    <source>
        <strain evidence="2">JCM 4490</strain>
    </source>
</reference>
<dbReference type="AlphaFoldDB" id="A0A918MKC8"/>
<dbReference type="Proteomes" id="UP000620224">
    <property type="component" value="Unassembled WGS sequence"/>
</dbReference>
<feature type="region of interest" description="Disordered" evidence="1">
    <location>
        <begin position="125"/>
        <end position="293"/>
    </location>
</feature>
<evidence type="ECO:0000313" key="3">
    <source>
        <dbReference type="Proteomes" id="UP000620224"/>
    </source>
</evidence>
<feature type="region of interest" description="Disordered" evidence="1">
    <location>
        <begin position="51"/>
        <end position="96"/>
    </location>
</feature>
<feature type="compositionally biased region" description="Basic and acidic residues" evidence="1">
    <location>
        <begin position="274"/>
        <end position="293"/>
    </location>
</feature>
<name>A0A918MKC8_9ACTN</name>
<comment type="caution">
    <text evidence="2">The sequence shown here is derived from an EMBL/GenBank/DDBJ whole genome shotgun (WGS) entry which is preliminary data.</text>
</comment>
<feature type="compositionally biased region" description="Low complexity" evidence="1">
    <location>
        <begin position="51"/>
        <end position="66"/>
    </location>
</feature>